<keyword evidence="10" id="KW-1185">Reference proteome</keyword>
<dbReference type="InterPro" id="IPR009078">
    <property type="entry name" value="Ferritin-like_SF"/>
</dbReference>
<proteinExistence type="inferred from homology"/>
<keyword evidence="2 7" id="KW-0409">Iron storage</keyword>
<dbReference type="InterPro" id="IPR009040">
    <property type="entry name" value="Ferritin-like_diiron"/>
</dbReference>
<dbReference type="InterPro" id="IPR008331">
    <property type="entry name" value="Ferritin_DPS_dom"/>
</dbReference>
<comment type="function">
    <text evidence="7">Iron-storage protein.</text>
</comment>
<dbReference type="SUPFAM" id="SSF47240">
    <property type="entry name" value="Ferritin-like"/>
    <property type="match status" value="1"/>
</dbReference>
<dbReference type="GO" id="GO:0042802">
    <property type="term" value="F:identical protein binding"/>
    <property type="evidence" value="ECO:0007669"/>
    <property type="project" value="UniProtKB-ARBA"/>
</dbReference>
<evidence type="ECO:0000256" key="3">
    <source>
        <dbReference type="ARBA" id="ARBA00022723"/>
    </source>
</evidence>
<name>A0A5B9P8F8_9BACT</name>
<dbReference type="InterPro" id="IPR001519">
    <property type="entry name" value="Ferritin"/>
</dbReference>
<dbReference type="GO" id="GO:0008198">
    <property type="term" value="F:ferrous iron binding"/>
    <property type="evidence" value="ECO:0007669"/>
    <property type="project" value="TreeGrafter"/>
</dbReference>
<dbReference type="PANTHER" id="PTHR11431">
    <property type="entry name" value="FERRITIN"/>
    <property type="match status" value="1"/>
</dbReference>
<evidence type="ECO:0000256" key="7">
    <source>
        <dbReference type="RuleBase" id="RU361145"/>
    </source>
</evidence>
<dbReference type="Pfam" id="PF00210">
    <property type="entry name" value="Ferritin"/>
    <property type="match status" value="1"/>
</dbReference>
<dbReference type="InterPro" id="IPR041719">
    <property type="entry name" value="Ferritin_prok"/>
</dbReference>
<feature type="binding site" evidence="6">
    <location>
        <position position="50"/>
    </location>
    <ligand>
        <name>Fe cation</name>
        <dbReference type="ChEBI" id="CHEBI:24875"/>
        <label>1</label>
    </ligand>
</feature>
<evidence type="ECO:0000256" key="5">
    <source>
        <dbReference type="ARBA" id="ARBA00023004"/>
    </source>
</evidence>
<accession>A0A5B9P8F8</accession>
<comment type="subcellular location">
    <subcellularLocation>
        <location evidence="7">Cytoplasm</location>
    </subcellularLocation>
</comment>
<dbReference type="GO" id="GO:0005829">
    <property type="term" value="C:cytosol"/>
    <property type="evidence" value="ECO:0007669"/>
    <property type="project" value="TreeGrafter"/>
</dbReference>
<dbReference type="InterPro" id="IPR012347">
    <property type="entry name" value="Ferritin-like"/>
</dbReference>
<dbReference type="EC" id="1.16.3.2" evidence="7"/>
<dbReference type="GO" id="GO:0006826">
    <property type="term" value="P:iron ion transport"/>
    <property type="evidence" value="ECO:0007669"/>
    <property type="project" value="InterPro"/>
</dbReference>
<feature type="binding site" evidence="6">
    <location>
        <position position="127"/>
    </location>
    <ligand>
        <name>Fe cation</name>
        <dbReference type="ChEBI" id="CHEBI:24875"/>
        <label>1</label>
    </ligand>
</feature>
<evidence type="ECO:0000256" key="2">
    <source>
        <dbReference type="ARBA" id="ARBA00022434"/>
    </source>
</evidence>
<reference evidence="9 10" key="1">
    <citation type="submission" date="2019-08" db="EMBL/GenBank/DDBJ databases">
        <title>Deep-cultivation of Planctomycetes and their phenomic and genomic characterization uncovers novel biology.</title>
        <authorList>
            <person name="Wiegand S."/>
            <person name="Jogler M."/>
            <person name="Boedeker C."/>
            <person name="Pinto D."/>
            <person name="Vollmers J."/>
            <person name="Rivas-Marin E."/>
            <person name="Kohn T."/>
            <person name="Peeters S.H."/>
            <person name="Heuer A."/>
            <person name="Rast P."/>
            <person name="Oberbeckmann S."/>
            <person name="Bunk B."/>
            <person name="Jeske O."/>
            <person name="Meyerdierks A."/>
            <person name="Storesund J.E."/>
            <person name="Kallscheuer N."/>
            <person name="Luecker S."/>
            <person name="Lage O.M."/>
            <person name="Pohl T."/>
            <person name="Merkel B.J."/>
            <person name="Hornburger P."/>
            <person name="Mueller R.-W."/>
            <person name="Bruemmer F."/>
            <person name="Labrenz M."/>
            <person name="Spormann A.M."/>
            <person name="Op den Camp H."/>
            <person name="Overmann J."/>
            <person name="Amann R."/>
            <person name="Jetten M.S.M."/>
            <person name="Mascher T."/>
            <person name="Medema M.H."/>
            <person name="Devos D.P."/>
            <person name="Kaster A.-K."/>
            <person name="Ovreas L."/>
            <person name="Rohde M."/>
            <person name="Galperin M.Y."/>
            <person name="Jogler C."/>
        </authorList>
    </citation>
    <scope>NUCLEOTIDE SEQUENCE [LARGE SCALE GENOMIC DNA]</scope>
    <source>
        <strain evidence="9 10">FC18</strain>
    </source>
</reference>
<dbReference type="Proteomes" id="UP000322214">
    <property type="component" value="Chromosome"/>
</dbReference>
<evidence type="ECO:0000256" key="1">
    <source>
        <dbReference type="ARBA" id="ARBA00006950"/>
    </source>
</evidence>
<dbReference type="GO" id="GO:0008199">
    <property type="term" value="F:ferric iron binding"/>
    <property type="evidence" value="ECO:0007669"/>
    <property type="project" value="InterPro"/>
</dbReference>
<evidence type="ECO:0000313" key="10">
    <source>
        <dbReference type="Proteomes" id="UP000322214"/>
    </source>
</evidence>
<dbReference type="RefSeq" id="WP_075081833.1">
    <property type="nucleotide sequence ID" value="NZ_CP042912.1"/>
</dbReference>
<evidence type="ECO:0000256" key="4">
    <source>
        <dbReference type="ARBA" id="ARBA00023002"/>
    </source>
</evidence>
<protein>
    <recommendedName>
        <fullName evidence="7">Ferritin</fullName>
        <ecNumber evidence="7">1.16.3.2</ecNumber>
    </recommendedName>
</protein>
<dbReference type="PANTHER" id="PTHR11431:SF127">
    <property type="entry name" value="BACTERIAL NON-HEME FERRITIN"/>
    <property type="match status" value="1"/>
</dbReference>
<feature type="domain" description="Ferritin-like diiron" evidence="8">
    <location>
        <begin position="1"/>
        <end position="145"/>
    </location>
</feature>
<keyword evidence="7" id="KW-0963">Cytoplasm</keyword>
<comment type="similarity">
    <text evidence="1 7">Belongs to the ferritin family. Prokaryotic subfamily.</text>
</comment>
<feature type="binding site" evidence="6">
    <location>
        <position position="94"/>
    </location>
    <ligand>
        <name>Fe cation</name>
        <dbReference type="ChEBI" id="CHEBI:24875"/>
        <label>1</label>
    </ligand>
</feature>
<organism evidence="9 10">
    <name type="scientific">Mariniblastus fucicola</name>
    <dbReference type="NCBI Taxonomy" id="980251"/>
    <lineage>
        <taxon>Bacteria</taxon>
        <taxon>Pseudomonadati</taxon>
        <taxon>Planctomycetota</taxon>
        <taxon>Planctomycetia</taxon>
        <taxon>Pirellulales</taxon>
        <taxon>Pirellulaceae</taxon>
        <taxon>Mariniblastus</taxon>
    </lineage>
</organism>
<dbReference type="GO" id="GO:0006879">
    <property type="term" value="P:intracellular iron ion homeostasis"/>
    <property type="evidence" value="ECO:0007669"/>
    <property type="project" value="UniProtKB-KW"/>
</dbReference>
<sequence length="169" mass="19348">MLSSSINEALNKQINEELFSAYLYLAMSAKSDSMGLSGFANWFKMQYQEELAHADRFFNYVLERNGEIDLESIGKPEVGDVTPLELFEKGLAHEQHITSCIFKLKDLARQESDHATDVFLEWFVNEQVEEEATTQTVIDQLRMVKDNPSGLFLIDRELSARKMEDEADA</sequence>
<feature type="binding site" evidence="6">
    <location>
        <position position="53"/>
    </location>
    <ligand>
        <name>Fe cation</name>
        <dbReference type="ChEBI" id="CHEBI:24875"/>
        <label>1</label>
    </ligand>
</feature>
<dbReference type="AlphaFoldDB" id="A0A5B9P8F8"/>
<dbReference type="OrthoDB" id="9801481at2"/>
<gene>
    <name evidence="9" type="primary">ftnA</name>
    <name evidence="9" type="ORF">MFFC18_10040</name>
</gene>
<dbReference type="KEGG" id="mff:MFFC18_10040"/>
<dbReference type="GO" id="GO:0004322">
    <property type="term" value="F:ferroxidase activity"/>
    <property type="evidence" value="ECO:0007669"/>
    <property type="project" value="TreeGrafter"/>
</dbReference>
<evidence type="ECO:0000259" key="8">
    <source>
        <dbReference type="PROSITE" id="PS50905"/>
    </source>
</evidence>
<dbReference type="CDD" id="cd01055">
    <property type="entry name" value="Nonheme_Ferritin"/>
    <property type="match status" value="1"/>
</dbReference>
<feature type="binding site" evidence="6">
    <location>
        <position position="17"/>
    </location>
    <ligand>
        <name>Fe cation</name>
        <dbReference type="ChEBI" id="CHEBI:24875"/>
        <label>1</label>
    </ligand>
</feature>
<keyword evidence="4 9" id="KW-0560">Oxidoreductase</keyword>
<keyword evidence="5 6" id="KW-0408">Iron</keyword>
<evidence type="ECO:0000256" key="6">
    <source>
        <dbReference type="PIRSR" id="PIRSR601519-1"/>
    </source>
</evidence>
<dbReference type="PROSITE" id="PS50905">
    <property type="entry name" value="FERRITIN_LIKE"/>
    <property type="match status" value="1"/>
</dbReference>
<dbReference type="EMBL" id="CP042912">
    <property type="protein sequence ID" value="QEG21150.1"/>
    <property type="molecule type" value="Genomic_DNA"/>
</dbReference>
<dbReference type="Gene3D" id="1.20.1260.10">
    <property type="match status" value="1"/>
</dbReference>
<dbReference type="FunFam" id="1.20.1260.10:FF:000001">
    <property type="entry name" value="Non-heme ferritin"/>
    <property type="match status" value="1"/>
</dbReference>
<keyword evidence="3 6" id="KW-0479">Metal-binding</keyword>
<evidence type="ECO:0000313" key="9">
    <source>
        <dbReference type="EMBL" id="QEG21150.1"/>
    </source>
</evidence>
<dbReference type="STRING" id="980251.GCA_001642875_01936"/>
<comment type="catalytic activity">
    <reaction evidence="7">
        <text>4 Fe(2+) + O2 + 6 H2O = 4 iron(III) oxide-hydroxide + 12 H(+)</text>
        <dbReference type="Rhea" id="RHEA:11972"/>
        <dbReference type="ChEBI" id="CHEBI:15377"/>
        <dbReference type="ChEBI" id="CHEBI:15378"/>
        <dbReference type="ChEBI" id="CHEBI:15379"/>
        <dbReference type="ChEBI" id="CHEBI:29033"/>
        <dbReference type="ChEBI" id="CHEBI:78619"/>
        <dbReference type="EC" id="1.16.3.2"/>
    </reaction>
</comment>